<dbReference type="InterPro" id="IPR055312">
    <property type="entry name" value="FBL15-like"/>
</dbReference>
<dbReference type="Proteomes" id="UP000324897">
    <property type="component" value="Chromosome 4"/>
</dbReference>
<gene>
    <name evidence="2" type="ORF">EJB05_11917</name>
</gene>
<protein>
    <recommendedName>
        <fullName evidence="1">F-box domain-containing protein</fullName>
    </recommendedName>
</protein>
<dbReference type="SMART" id="SM00256">
    <property type="entry name" value="FBOX"/>
    <property type="match status" value="3"/>
</dbReference>
<dbReference type="OrthoDB" id="662529at2759"/>
<dbReference type="InterPro" id="IPR001810">
    <property type="entry name" value="F-box_dom"/>
</dbReference>
<dbReference type="EMBL" id="RWGY01000007">
    <property type="protein sequence ID" value="TVU38541.1"/>
    <property type="molecule type" value="Genomic_DNA"/>
</dbReference>
<dbReference type="PANTHER" id="PTHR34709">
    <property type="entry name" value="OS10G0396666 PROTEIN"/>
    <property type="match status" value="1"/>
</dbReference>
<dbReference type="Pfam" id="PF00646">
    <property type="entry name" value="F-box"/>
    <property type="match status" value="1"/>
</dbReference>
<comment type="caution">
    <text evidence="2">The sequence shown here is derived from an EMBL/GenBank/DDBJ whole genome shotgun (WGS) entry which is preliminary data.</text>
</comment>
<dbReference type="InterPro" id="IPR036047">
    <property type="entry name" value="F-box-like_dom_sf"/>
</dbReference>
<sequence length="1510" mass="168043">MGGGRGRGRPCGDGVDHISDLPDELLEIILLRLPSTADAVHTGVLSRRWRHLWTRVPALSFREGDQARPDGLSASIVDGINAILRVHAAPVLDRLEISATLRHPQDVACVASCLRRVAGDLTVRCVPHPRLWNSFTTRELEAPLCERAVAISVELKLMPYLRLRFPDAGTFAALRVLTIDCFQLHLGDVERVVSVQCPCLKELRLSAIQSVGNRVLHIRSGSIEKLKLSDEAADHVTVDTPMLLQLEISRSSPGSLTHGARITAPELTEVIWHMHYHFPADQIVKTGRHLQRLEVTLSSYQLKDEGWLLQRFDTIDELDLHIGSRSFSRARFLIDIPKLPRCKVLKLYLRALEESKGAFVTNMLHILRGCVEIKKMTASFDDWHWDENELPSDQVTTNGIILNSLEDIVFSSLKVRNREVAMVRLLLLCCGVVPRRVAVHATHSVASMSRTACYKIAGFCNPETSVEFYRYTSGRYGLILLSLIDSSSSASPSAAKKDLMAKTSKCAAGRLDRISSLSDDLLRTILKGLHSAAEAARTSILSRRWRAVWTGIPDLIFLEDVASPDAVDRAIAAYSAPAVDRFAVGLTDMSRPVTAARAAAWLRFAAAREAREVHLVLPAKQPPPQPEDDVEEELDVPPLETAVWLNLNLVYDFRLRLPPLAGAGAGAVAFEQLRVLSITRCRASGADLSRVVSEQCPTLWVIELSFVDTDGDLSFRSDTLERLALRVAGIGSRIDVVAPSLEWIQVHGCNTKGARITAPKLTEVEWDDVFDPALHLFIGTGRRLRRLAVTQWKFDEADELSLHLMVAPFPRAYPLFIENTSKLPKSKALTVGIKIRGHALRSSLLHLLRKCGGITKLEIELIPTDKVSLCDLYCCDCVQSEALRTNNVTLDSLEHVEFHFFTDDDVDLAKMMFMCKNTIKKMVINVPDDVPLNKEVREKIQSFSHPRTTLKIGGPSSHKRNACQCSEHDCADVSQVSVHFMAAAPAFRRLQPRYEPDRLSALPDELIHHILHRLASTPAAVRTGVLSRRWRRLDSVLAPVPGIHTVDGALADCSVRTVTRLLVSLDHLPPRASAAVSAARVDPWLRFASECVAGDICILLPPAATRVAEEEEEEDEDLHLPVCERVTEITLWLGDRFRLRLPAAGAFAALTYADIRHARELEEFVFSSCPRLEGLAVRLPPLLDGSDVCIRSDSLRRLDFHIEDTGRLEVAATRLERLSMSCTAEAFIAAPELGEIVWEDDTFDPDCHKFAEAGRHLRRLVVTLSSSTAALMRRFDTLDELIVDVSIPHGAKGYTSFVEDVDMLPSCEALVVQSTNTSHGSIPIVLHLLRRSTGIKKLVVYLEFMVNGLCRLLNCPCNSLKGHKTDDINLDSLEEVEVNLVTAEAWSDEQAEFVELLLGCKTPVLKKVVINMSCNCPFIREDMCEKIREMCFLSDRFQCCVVSTGEELGEAYSVVVIQISIKRKEQLPVELMTFASSLEYEMSYGTELNMMVTKNAVNRKKQEGDTLMNS</sequence>
<dbReference type="SUPFAM" id="SSF81383">
    <property type="entry name" value="F-box domain"/>
    <property type="match status" value="3"/>
</dbReference>
<organism evidence="2 3">
    <name type="scientific">Eragrostis curvula</name>
    <name type="common">weeping love grass</name>
    <dbReference type="NCBI Taxonomy" id="38414"/>
    <lineage>
        <taxon>Eukaryota</taxon>
        <taxon>Viridiplantae</taxon>
        <taxon>Streptophyta</taxon>
        <taxon>Embryophyta</taxon>
        <taxon>Tracheophyta</taxon>
        <taxon>Spermatophyta</taxon>
        <taxon>Magnoliopsida</taxon>
        <taxon>Liliopsida</taxon>
        <taxon>Poales</taxon>
        <taxon>Poaceae</taxon>
        <taxon>PACMAD clade</taxon>
        <taxon>Chloridoideae</taxon>
        <taxon>Eragrostideae</taxon>
        <taxon>Eragrostidinae</taxon>
        <taxon>Eragrostis</taxon>
    </lineage>
</organism>
<dbReference type="PANTHER" id="PTHR34709:SF36">
    <property type="entry name" value="FBD DOMAIN-CONTAINING PROTEIN"/>
    <property type="match status" value="1"/>
</dbReference>
<feature type="domain" description="F-box" evidence="1">
    <location>
        <begin position="21"/>
        <end position="62"/>
    </location>
</feature>
<feature type="domain" description="F-box" evidence="1">
    <location>
        <begin position="1002"/>
        <end position="1045"/>
    </location>
</feature>
<feature type="non-terminal residue" evidence="2">
    <location>
        <position position="1"/>
    </location>
</feature>
<evidence type="ECO:0000313" key="3">
    <source>
        <dbReference type="Proteomes" id="UP000324897"/>
    </source>
</evidence>
<evidence type="ECO:0000313" key="2">
    <source>
        <dbReference type="EMBL" id="TVU38541.1"/>
    </source>
</evidence>
<evidence type="ECO:0000259" key="1">
    <source>
        <dbReference type="SMART" id="SM00256"/>
    </source>
</evidence>
<proteinExistence type="predicted"/>
<dbReference type="Gramene" id="TVU38541">
    <property type="protein sequence ID" value="TVU38541"/>
    <property type="gene ID" value="EJB05_11917"/>
</dbReference>
<feature type="domain" description="F-box" evidence="1">
    <location>
        <begin position="517"/>
        <end position="558"/>
    </location>
</feature>
<keyword evidence="3" id="KW-1185">Reference proteome</keyword>
<accession>A0A5J9VSK1</accession>
<reference evidence="2 3" key="1">
    <citation type="journal article" date="2019" name="Sci. Rep.">
        <title>A high-quality genome of Eragrostis curvula grass provides insights into Poaceae evolution and supports new strategies to enhance forage quality.</title>
        <authorList>
            <person name="Carballo J."/>
            <person name="Santos B.A.C.M."/>
            <person name="Zappacosta D."/>
            <person name="Garbus I."/>
            <person name="Selva J.P."/>
            <person name="Gallo C.A."/>
            <person name="Diaz A."/>
            <person name="Albertini E."/>
            <person name="Caccamo M."/>
            <person name="Echenique V."/>
        </authorList>
    </citation>
    <scope>NUCLEOTIDE SEQUENCE [LARGE SCALE GENOMIC DNA]</scope>
    <source>
        <strain evidence="3">cv. Victoria</strain>
        <tissue evidence="2">Leaf</tissue>
    </source>
</reference>
<name>A0A5J9VSK1_9POAL</name>